<organism evidence="2">
    <name type="scientific">marine sediment metagenome</name>
    <dbReference type="NCBI Taxonomy" id="412755"/>
    <lineage>
        <taxon>unclassified sequences</taxon>
        <taxon>metagenomes</taxon>
        <taxon>ecological metagenomes</taxon>
    </lineage>
</organism>
<comment type="caution">
    <text evidence="2">The sequence shown here is derived from an EMBL/GenBank/DDBJ whole genome shotgun (WGS) entry which is preliminary data.</text>
</comment>
<protein>
    <submittedName>
        <fullName evidence="2">Uncharacterized protein</fullName>
    </submittedName>
</protein>
<feature type="region of interest" description="Disordered" evidence="1">
    <location>
        <begin position="1"/>
        <end position="51"/>
    </location>
</feature>
<sequence>MPQAHGKRKPGRPKRVVEDPQRAAIATAEAEPEEERDLESGESVVKRTQRRPQMGSLAIECRIVYLGGHPKKSVYYQGSVIEVEDAQGKKLFEPNDDGATTYDFARYDSKGRAINERMTADSKMWAICHHIGHAVRFNREVDGDESPVFEIRARPEVLQKIERYQTLLNERGRSQDGSKAVLQAMNLQ</sequence>
<feature type="compositionally biased region" description="Basic residues" evidence="1">
    <location>
        <begin position="1"/>
        <end position="14"/>
    </location>
</feature>
<dbReference type="EMBL" id="LAZR01008338">
    <property type="protein sequence ID" value="KKM79421.1"/>
    <property type="molecule type" value="Genomic_DNA"/>
</dbReference>
<reference evidence="2" key="1">
    <citation type="journal article" date="2015" name="Nature">
        <title>Complex archaea that bridge the gap between prokaryotes and eukaryotes.</title>
        <authorList>
            <person name="Spang A."/>
            <person name="Saw J.H."/>
            <person name="Jorgensen S.L."/>
            <person name="Zaremba-Niedzwiedzka K."/>
            <person name="Martijn J."/>
            <person name="Lind A.E."/>
            <person name="van Eijk R."/>
            <person name="Schleper C."/>
            <person name="Guy L."/>
            <person name="Ettema T.J."/>
        </authorList>
    </citation>
    <scope>NUCLEOTIDE SEQUENCE</scope>
</reference>
<dbReference type="AlphaFoldDB" id="A0A0F9KX79"/>
<name>A0A0F9KX79_9ZZZZ</name>
<gene>
    <name evidence="2" type="ORF">LCGC14_1350090</name>
</gene>
<proteinExistence type="predicted"/>
<evidence type="ECO:0000313" key="2">
    <source>
        <dbReference type="EMBL" id="KKM79421.1"/>
    </source>
</evidence>
<accession>A0A0F9KX79</accession>
<evidence type="ECO:0000256" key="1">
    <source>
        <dbReference type="SAM" id="MobiDB-lite"/>
    </source>
</evidence>